<feature type="modified residue" description="4-aspartylphosphate" evidence="9">
    <location>
        <position position="714"/>
    </location>
</feature>
<dbReference type="SMART" id="SM00448">
    <property type="entry name" value="REC"/>
    <property type="match status" value="1"/>
</dbReference>
<dbReference type="InterPro" id="IPR001789">
    <property type="entry name" value="Sig_transdc_resp-reg_receiver"/>
</dbReference>
<dbReference type="InterPro" id="IPR003594">
    <property type="entry name" value="HATPase_dom"/>
</dbReference>
<dbReference type="EMBL" id="AVFL01000003">
    <property type="protein sequence ID" value="EWY41664.1"/>
    <property type="molecule type" value="Genomic_DNA"/>
</dbReference>
<evidence type="ECO:0000256" key="9">
    <source>
        <dbReference type="PROSITE-ProRule" id="PRU00169"/>
    </source>
</evidence>
<feature type="domain" description="Histidine kinase" evidence="10">
    <location>
        <begin position="427"/>
        <end position="644"/>
    </location>
</feature>
<keyword evidence="7" id="KW-0067">ATP-binding</keyword>
<dbReference type="NCBIfam" id="TIGR00229">
    <property type="entry name" value="sensory_box"/>
    <property type="match status" value="3"/>
</dbReference>
<name>W9H6M0_9PROT</name>
<evidence type="ECO:0000256" key="3">
    <source>
        <dbReference type="ARBA" id="ARBA00022553"/>
    </source>
</evidence>
<evidence type="ECO:0000256" key="7">
    <source>
        <dbReference type="ARBA" id="ARBA00022840"/>
    </source>
</evidence>
<keyword evidence="8" id="KW-0902">Two-component regulatory system</keyword>
<protein>
    <recommendedName>
        <fullName evidence="2">histidine kinase</fullName>
        <ecNumber evidence="2">2.7.13.3</ecNumber>
    </recommendedName>
</protein>
<dbReference type="InterPro" id="IPR001610">
    <property type="entry name" value="PAC"/>
</dbReference>
<dbReference type="Proteomes" id="UP000019486">
    <property type="component" value="Unassembled WGS sequence"/>
</dbReference>
<dbReference type="PROSITE" id="PS50113">
    <property type="entry name" value="PAC"/>
    <property type="match status" value="2"/>
</dbReference>
<feature type="domain" description="PAC" evidence="13">
    <location>
        <begin position="232"/>
        <end position="282"/>
    </location>
</feature>
<evidence type="ECO:0000256" key="4">
    <source>
        <dbReference type="ARBA" id="ARBA00022679"/>
    </source>
</evidence>
<dbReference type="GO" id="GO:0006355">
    <property type="term" value="P:regulation of DNA-templated transcription"/>
    <property type="evidence" value="ECO:0007669"/>
    <property type="project" value="InterPro"/>
</dbReference>
<dbReference type="Pfam" id="PF00512">
    <property type="entry name" value="HisKA"/>
    <property type="match status" value="1"/>
</dbReference>
<dbReference type="SMART" id="SM00086">
    <property type="entry name" value="PAC"/>
    <property type="match status" value="3"/>
</dbReference>
<dbReference type="SUPFAM" id="SSF47384">
    <property type="entry name" value="Homodimeric domain of signal transducing histidine kinase"/>
    <property type="match status" value="1"/>
</dbReference>
<dbReference type="SMART" id="SM00387">
    <property type="entry name" value="HATPase_c"/>
    <property type="match status" value="1"/>
</dbReference>
<dbReference type="Pfam" id="PF00989">
    <property type="entry name" value="PAS"/>
    <property type="match status" value="1"/>
</dbReference>
<reference evidence="14 15" key="1">
    <citation type="submission" date="2013-08" db="EMBL/GenBank/DDBJ databases">
        <title>The genome sequence of Skermanella stibiiresistens.</title>
        <authorList>
            <person name="Zhu W."/>
            <person name="Wang G."/>
        </authorList>
    </citation>
    <scope>NUCLEOTIDE SEQUENCE [LARGE SCALE GENOMIC DNA]</scope>
    <source>
        <strain evidence="14 15">SB22</strain>
    </source>
</reference>
<dbReference type="Pfam" id="PF02518">
    <property type="entry name" value="HATPase_c"/>
    <property type="match status" value="1"/>
</dbReference>
<dbReference type="GO" id="GO:0005524">
    <property type="term" value="F:ATP binding"/>
    <property type="evidence" value="ECO:0007669"/>
    <property type="project" value="UniProtKB-KW"/>
</dbReference>
<dbReference type="EC" id="2.7.13.3" evidence="2"/>
<feature type="domain" description="PAC" evidence="13">
    <location>
        <begin position="108"/>
        <end position="160"/>
    </location>
</feature>
<keyword evidence="6 14" id="KW-0418">Kinase</keyword>
<keyword evidence="5" id="KW-0547">Nucleotide-binding</keyword>
<dbReference type="PANTHER" id="PTHR43065">
    <property type="entry name" value="SENSOR HISTIDINE KINASE"/>
    <property type="match status" value="1"/>
</dbReference>
<evidence type="ECO:0000256" key="5">
    <source>
        <dbReference type="ARBA" id="ARBA00022741"/>
    </source>
</evidence>
<dbReference type="OrthoDB" id="9795133at2"/>
<dbReference type="Gene3D" id="3.30.565.10">
    <property type="entry name" value="Histidine kinase-like ATPase, C-terminal domain"/>
    <property type="match status" value="1"/>
</dbReference>
<dbReference type="InterPro" id="IPR013767">
    <property type="entry name" value="PAS_fold"/>
</dbReference>
<dbReference type="Pfam" id="PF08448">
    <property type="entry name" value="PAS_4"/>
    <property type="match status" value="1"/>
</dbReference>
<feature type="domain" description="PAS" evidence="12">
    <location>
        <begin position="283"/>
        <end position="329"/>
    </location>
</feature>
<evidence type="ECO:0000313" key="15">
    <source>
        <dbReference type="Proteomes" id="UP000019486"/>
    </source>
</evidence>
<dbReference type="SMART" id="SM00388">
    <property type="entry name" value="HisKA"/>
    <property type="match status" value="1"/>
</dbReference>
<keyword evidence="3 9" id="KW-0597">Phosphoprotein</keyword>
<dbReference type="RefSeq" id="WP_051511602.1">
    <property type="nucleotide sequence ID" value="NZ_AVFL01000003.1"/>
</dbReference>
<dbReference type="CDD" id="cd00130">
    <property type="entry name" value="PAS"/>
    <property type="match status" value="2"/>
</dbReference>
<sequence>MSVVESALRRWHRVSAAIGARLANGKPTRRALEESEARFRAIVDDQTEFISRCSPGYLFTFVNRAYAQQLGRGRGEIIGSSVLDLMTAEQRIRFVDQLSKLTPSCPTVSYEMSSTTPDGRPIWEEWTDRALYDGTGRLIGYQSVGRDITATKAVEATLTESAEELALIADCMPVAMAITRADRWEVLFSNIAARETFGLYPGCPEGQLLSTYVDPADRARLVERVDREGGVQGFELSLRRIDGVIVRALISARPIQFRGSPALVAAVTDITDRQEIEQALRTSEARLNAFMRHAPAGMYLKDLEGRYVMANPEMEKVQNRPVSEIIGRTPEDVFPVTLAARIRRHDGEVLATGATVFSEEHVPDLPSYVWRMVVRFPIRDETGRFTHIGGFIFDMSDQKRVEAEASRQRAVTYQREKLAALGSLLAGVAHELNNPLSVVLGRAIMLEESCGDPETRDSLRRLRTAAERCARIVRSFLSLARQKAPEVKPVDVRRVLDGSVEMLANGLRSAGIEVTREDAPDPPRVMADEDELHQVFMNLIVNAQQAIEMAPPRSDVAARRVWLTTSAPGDGFVRIEVADNGPGVPEALRDLIFNPFFTTKPIGAGTGLGLSYCHGIVSSHGGSIGVGARSGGGALFTVTLPACAAKADIEAPAARAFDPFGGSGAVLIVDDEPEVVTMLTEVLAGDGHEVSTAEDGVAALEILREGSFDAILCDIRMPRLDGVGLLRELEACRPELVPRVLMMTGDVLRAAAALPVDRAAQLLEKPVDPAEVRRRVAELIRQTR</sequence>
<dbReference type="GO" id="GO:0000155">
    <property type="term" value="F:phosphorelay sensor kinase activity"/>
    <property type="evidence" value="ECO:0007669"/>
    <property type="project" value="InterPro"/>
</dbReference>
<comment type="catalytic activity">
    <reaction evidence="1">
        <text>ATP + protein L-histidine = ADP + protein N-phospho-L-histidine.</text>
        <dbReference type="EC" id="2.7.13.3"/>
    </reaction>
</comment>
<dbReference type="PRINTS" id="PR00344">
    <property type="entry name" value="BCTRLSENSOR"/>
</dbReference>
<organism evidence="14 15">
    <name type="scientific">Skermanella stibiiresistens SB22</name>
    <dbReference type="NCBI Taxonomy" id="1385369"/>
    <lineage>
        <taxon>Bacteria</taxon>
        <taxon>Pseudomonadati</taxon>
        <taxon>Pseudomonadota</taxon>
        <taxon>Alphaproteobacteria</taxon>
        <taxon>Rhodospirillales</taxon>
        <taxon>Azospirillaceae</taxon>
        <taxon>Skermanella</taxon>
    </lineage>
</organism>
<dbReference type="PROSITE" id="PS50112">
    <property type="entry name" value="PAS"/>
    <property type="match status" value="1"/>
</dbReference>
<dbReference type="PANTHER" id="PTHR43065:SF46">
    <property type="entry name" value="C4-DICARBOXYLATE TRANSPORT SENSOR PROTEIN DCTB"/>
    <property type="match status" value="1"/>
</dbReference>
<dbReference type="InterPro" id="IPR036890">
    <property type="entry name" value="HATPase_C_sf"/>
</dbReference>
<dbReference type="InterPro" id="IPR035965">
    <property type="entry name" value="PAS-like_dom_sf"/>
</dbReference>
<feature type="domain" description="Response regulatory" evidence="11">
    <location>
        <begin position="665"/>
        <end position="780"/>
    </location>
</feature>
<dbReference type="PROSITE" id="PS50109">
    <property type="entry name" value="HIS_KIN"/>
    <property type="match status" value="1"/>
</dbReference>
<dbReference type="SUPFAM" id="SSF52172">
    <property type="entry name" value="CheY-like"/>
    <property type="match status" value="1"/>
</dbReference>
<dbReference type="Pfam" id="PF13426">
    <property type="entry name" value="PAS_9"/>
    <property type="match status" value="1"/>
</dbReference>
<evidence type="ECO:0000259" key="13">
    <source>
        <dbReference type="PROSITE" id="PS50113"/>
    </source>
</evidence>
<gene>
    <name evidence="14" type="ORF">N825_24285</name>
</gene>
<evidence type="ECO:0000256" key="8">
    <source>
        <dbReference type="ARBA" id="ARBA00023012"/>
    </source>
</evidence>
<dbReference type="InterPro" id="IPR000700">
    <property type="entry name" value="PAS-assoc_C"/>
</dbReference>
<evidence type="ECO:0000256" key="1">
    <source>
        <dbReference type="ARBA" id="ARBA00000085"/>
    </source>
</evidence>
<dbReference type="Pfam" id="PF00072">
    <property type="entry name" value="Response_reg"/>
    <property type="match status" value="1"/>
</dbReference>
<dbReference type="Gene3D" id="1.10.287.130">
    <property type="match status" value="1"/>
</dbReference>
<dbReference type="InterPro" id="IPR005467">
    <property type="entry name" value="His_kinase_dom"/>
</dbReference>
<keyword evidence="15" id="KW-1185">Reference proteome</keyword>
<dbReference type="InterPro" id="IPR003661">
    <property type="entry name" value="HisK_dim/P_dom"/>
</dbReference>
<evidence type="ECO:0000256" key="2">
    <source>
        <dbReference type="ARBA" id="ARBA00012438"/>
    </source>
</evidence>
<dbReference type="InterPro" id="IPR036097">
    <property type="entry name" value="HisK_dim/P_sf"/>
</dbReference>
<accession>W9H6M0</accession>
<evidence type="ECO:0000259" key="10">
    <source>
        <dbReference type="PROSITE" id="PS50109"/>
    </source>
</evidence>
<dbReference type="STRING" id="1385369.N825_24285"/>
<dbReference type="InterPro" id="IPR013656">
    <property type="entry name" value="PAS_4"/>
</dbReference>
<comment type="caution">
    <text evidence="14">The sequence shown here is derived from an EMBL/GenBank/DDBJ whole genome shotgun (WGS) entry which is preliminary data.</text>
</comment>
<dbReference type="SUPFAM" id="SSF55874">
    <property type="entry name" value="ATPase domain of HSP90 chaperone/DNA topoisomerase II/histidine kinase"/>
    <property type="match status" value="1"/>
</dbReference>
<evidence type="ECO:0000259" key="11">
    <source>
        <dbReference type="PROSITE" id="PS50110"/>
    </source>
</evidence>
<dbReference type="CDD" id="cd00082">
    <property type="entry name" value="HisKA"/>
    <property type="match status" value="1"/>
</dbReference>
<dbReference type="Gene3D" id="3.40.50.2300">
    <property type="match status" value="1"/>
</dbReference>
<dbReference type="PROSITE" id="PS50110">
    <property type="entry name" value="RESPONSE_REGULATORY"/>
    <property type="match status" value="1"/>
</dbReference>
<keyword evidence="4" id="KW-0808">Transferase</keyword>
<evidence type="ECO:0000256" key="6">
    <source>
        <dbReference type="ARBA" id="ARBA00022777"/>
    </source>
</evidence>
<dbReference type="AlphaFoldDB" id="W9H6M0"/>
<dbReference type="SMART" id="SM00091">
    <property type="entry name" value="PAS"/>
    <property type="match status" value="3"/>
</dbReference>
<evidence type="ECO:0000313" key="14">
    <source>
        <dbReference type="EMBL" id="EWY41664.1"/>
    </source>
</evidence>
<dbReference type="InterPro" id="IPR000014">
    <property type="entry name" value="PAS"/>
</dbReference>
<proteinExistence type="predicted"/>
<evidence type="ECO:0000259" key="12">
    <source>
        <dbReference type="PROSITE" id="PS50112"/>
    </source>
</evidence>
<dbReference type="SUPFAM" id="SSF55785">
    <property type="entry name" value="PYP-like sensor domain (PAS domain)"/>
    <property type="match status" value="3"/>
</dbReference>
<dbReference type="InterPro" id="IPR004358">
    <property type="entry name" value="Sig_transdc_His_kin-like_C"/>
</dbReference>
<dbReference type="InterPro" id="IPR011006">
    <property type="entry name" value="CheY-like_superfamily"/>
</dbReference>
<dbReference type="Gene3D" id="3.30.450.20">
    <property type="entry name" value="PAS domain"/>
    <property type="match status" value="3"/>
</dbReference>